<evidence type="ECO:0000259" key="1">
    <source>
        <dbReference type="PROSITE" id="PS50994"/>
    </source>
</evidence>
<evidence type="ECO:0000313" key="2">
    <source>
        <dbReference type="EMBL" id="ABF79781.1"/>
    </source>
</evidence>
<dbReference type="Gene3D" id="3.30.420.10">
    <property type="entry name" value="Ribonuclease H-like superfamily/Ribonuclease H"/>
    <property type="match status" value="1"/>
</dbReference>
<proteinExistence type="predicted"/>
<gene>
    <name evidence="2" type="ordered locus">Bcen_4905</name>
</gene>
<sequence length="599" mass="67302">MLAEILKEASANRDFLKLSGGCLAVAFLQRKLGQCSLTLLARCTCSLILLAHVSRGLIGIHMASIEERAARAAKIASVLRPLGNGVLSRQQAERAAQLLGVHCTTVYRLRRRFLADPVASTLEPRQPGRATGGRLDAAVECVIDEAVHEWLPDQRHLAHPATDLVLEVKRRCSVAGLSPPSRSTIARRWLSYREQDALARAALPNAAVAPGTFQVRHPLDIVQVDHTQADILLVSELDGQIIGRPWLSVALDVATRCVLGFYVAMERPGAATVSLLLSRVVLRKEPWLERLGVEADWPMRGIPRTLHLDNAAEFKSRALRSGCREYGIELMYRPVGKPHFGGHIERLNRTLMERVRGLPGSTGSSVKGRKARQAEKTASLTLKQFEQWLAVEIGRRYHCGPHRGLLGLQPAQKWQETWRAADSRCLPAQPDAELKFLIRFLPVASRTIQRDGLKLFLIRYWHPLFAAWRETRRSVTVRYHPEDLSRIFVSAGRGSFVEVRYADLRRPPISLFEQRAALRAIRARGQRAVSEREIFETVEQQRQLVVTSQRATRARRRMARQAGGLVPKSSIEDLSLTEQRQVEQVNYDAPVTAYDVEQW</sequence>
<dbReference type="Pfam" id="PF09299">
    <property type="entry name" value="Mu-transpos_C"/>
    <property type="match status" value="1"/>
</dbReference>
<feature type="domain" description="Integrase catalytic" evidence="1">
    <location>
        <begin position="214"/>
        <end position="418"/>
    </location>
</feature>
<dbReference type="InterPro" id="IPR015378">
    <property type="entry name" value="Transposase-like_Mu_C"/>
</dbReference>
<dbReference type="InterPro" id="IPR012337">
    <property type="entry name" value="RNaseH-like_sf"/>
</dbReference>
<dbReference type="PROSITE" id="PS50994">
    <property type="entry name" value="INTEGRASE"/>
    <property type="match status" value="1"/>
</dbReference>
<name>A0A0H2XYM6_BURO1</name>
<organism evidence="2">
    <name type="scientific">Burkholderia orbicola (strain AU 1054)</name>
    <dbReference type="NCBI Taxonomy" id="331271"/>
    <lineage>
        <taxon>Bacteria</taxon>
        <taxon>Pseudomonadati</taxon>
        <taxon>Pseudomonadota</taxon>
        <taxon>Betaproteobacteria</taxon>
        <taxon>Burkholderiales</taxon>
        <taxon>Burkholderiaceae</taxon>
        <taxon>Burkholderia</taxon>
        <taxon>Burkholderia cepacia complex</taxon>
        <taxon>Burkholderia orbicola</taxon>
    </lineage>
</organism>
<reference evidence="2" key="1">
    <citation type="submission" date="2006-05" db="EMBL/GenBank/DDBJ databases">
        <title>Complete sequence of chromosome 2 of Burkholderia cenocepacia AU 1054.</title>
        <authorList>
            <consortium name="US DOE Joint Genome Institute"/>
            <person name="Copeland A."/>
            <person name="Lucas S."/>
            <person name="Lapidus A."/>
            <person name="Barry K."/>
            <person name="Detter J.C."/>
            <person name="Glavina del Rio T."/>
            <person name="Hammon N."/>
            <person name="Israni S."/>
            <person name="Dalin E."/>
            <person name="Tice H."/>
            <person name="Pitluck S."/>
            <person name="Chain P."/>
            <person name="Malfatti S."/>
            <person name="Shin M."/>
            <person name="Vergez L."/>
            <person name="Schmutz J."/>
            <person name="Larimer F."/>
            <person name="Land M."/>
            <person name="Hauser L."/>
            <person name="Kyrpides N."/>
            <person name="Lykidis A."/>
            <person name="LiPuma J.J."/>
            <person name="Konstantinidis K."/>
            <person name="Tiedje J.M."/>
            <person name="Richardson P."/>
        </authorList>
    </citation>
    <scope>NUCLEOTIDE SEQUENCE [LARGE SCALE GENOMIC DNA]</scope>
    <source>
        <strain evidence="2">AU 1054</strain>
    </source>
</reference>
<dbReference type="AlphaFoldDB" id="A0A0H2XYM6"/>
<protein>
    <submittedName>
        <fullName evidence="2">Integrase, catalytic region</fullName>
    </submittedName>
</protein>
<dbReference type="SUPFAM" id="SSF53098">
    <property type="entry name" value="Ribonuclease H-like"/>
    <property type="match status" value="1"/>
</dbReference>
<dbReference type="InterPro" id="IPR001584">
    <property type="entry name" value="Integrase_cat-core"/>
</dbReference>
<dbReference type="HOGENOM" id="CLU_017991_4_0_4"/>
<accession>A0A0H2XYM6</accession>
<dbReference type="GO" id="GO:0015074">
    <property type="term" value="P:DNA integration"/>
    <property type="evidence" value="ECO:0007669"/>
    <property type="project" value="InterPro"/>
</dbReference>
<dbReference type="GO" id="GO:0003676">
    <property type="term" value="F:nucleic acid binding"/>
    <property type="evidence" value="ECO:0007669"/>
    <property type="project" value="InterPro"/>
</dbReference>
<dbReference type="EMBL" id="CP000379">
    <property type="protein sequence ID" value="ABF79781.1"/>
    <property type="molecule type" value="Genomic_DNA"/>
</dbReference>
<dbReference type="InterPro" id="IPR036397">
    <property type="entry name" value="RNaseH_sf"/>
</dbReference>